<sequence length="412" mass="43979">MNEIPSAFSSSSSVPNMLPLVSPTSGYPLPAPLSSRQVPLPSKVPIAEVIAREQHNTNQSQAHTSFVAGQGGDSFDVDSQLNERATSINHSQILRLPEDIHTGNDVGDFDYNGNMGRGSTASSGGSHYYGSQPGPVVGFGSGNANLDGYGGGHGRNYGAYSGDYNRGYENSYGQGGRSDKVDDGGYIAEHNMSFGRSLSGVQGYGEGYRGVDGGGYRGGYTGGYEGGYGGEYGGGYGSGYGGGYRGEYGGGYRGGYRGGYGYRRDGSTFSQADGVNMEALVGVHKEVGYASSSVDNIPSQEQSQMSFHSEGTAYSPHSDTQKVPEPVVEGKTEVLKKRKQNLPKPPNPAILKIHSKSHVPTTEEDFINEELAEFEHDRYADDEDDENADAEDEDADNNGEDVTLTSWEYKRR</sequence>
<gene>
    <name evidence="1" type="ORF">F5876DRAFT_81236</name>
</gene>
<reference evidence="1" key="1">
    <citation type="submission" date="2022-09" db="EMBL/GenBank/DDBJ databases">
        <title>A Global Phylogenomic Analysis of the Shiitake Genus Lentinula.</title>
        <authorList>
            <consortium name="DOE Joint Genome Institute"/>
            <person name="Sierra-Patev S."/>
            <person name="Min B."/>
            <person name="Naranjo-Ortiz M."/>
            <person name="Looney B."/>
            <person name="Konkel Z."/>
            <person name="Slot J.C."/>
            <person name="Sakamoto Y."/>
            <person name="Steenwyk J.L."/>
            <person name="Rokas A."/>
            <person name="Carro J."/>
            <person name="Camarero S."/>
            <person name="Ferreira P."/>
            <person name="Molpeceres G."/>
            <person name="Ruiz-Duenas F.J."/>
            <person name="Serrano A."/>
            <person name="Henrissat B."/>
            <person name="Drula E."/>
            <person name="Hughes K.W."/>
            <person name="Mata J.L."/>
            <person name="Ishikawa N.K."/>
            <person name="Vargas-Isla R."/>
            <person name="Ushijima S."/>
            <person name="Smith C.A."/>
            <person name="Ahrendt S."/>
            <person name="Andreopoulos W."/>
            <person name="He G."/>
            <person name="Labutti K."/>
            <person name="Lipzen A."/>
            <person name="Ng V."/>
            <person name="Riley R."/>
            <person name="Sandor L."/>
            <person name="Barry K."/>
            <person name="Martinez A.T."/>
            <person name="Xiao Y."/>
            <person name="Gibbons J.G."/>
            <person name="Terashima K."/>
            <person name="Grigoriev I.V."/>
            <person name="Hibbett D.S."/>
        </authorList>
    </citation>
    <scope>NUCLEOTIDE SEQUENCE</scope>
    <source>
        <strain evidence="1">TMI1499</strain>
    </source>
</reference>
<proteinExistence type="predicted"/>
<dbReference type="Proteomes" id="UP001163835">
    <property type="component" value="Unassembled WGS sequence"/>
</dbReference>
<keyword evidence="2" id="KW-1185">Reference proteome</keyword>
<protein>
    <submittedName>
        <fullName evidence="1">Uncharacterized protein</fullName>
    </submittedName>
</protein>
<evidence type="ECO:0000313" key="1">
    <source>
        <dbReference type="EMBL" id="KAJ3805934.1"/>
    </source>
</evidence>
<organism evidence="1 2">
    <name type="scientific">Lentinula aff. lateritia</name>
    <dbReference type="NCBI Taxonomy" id="2804960"/>
    <lineage>
        <taxon>Eukaryota</taxon>
        <taxon>Fungi</taxon>
        <taxon>Dikarya</taxon>
        <taxon>Basidiomycota</taxon>
        <taxon>Agaricomycotina</taxon>
        <taxon>Agaricomycetes</taxon>
        <taxon>Agaricomycetidae</taxon>
        <taxon>Agaricales</taxon>
        <taxon>Marasmiineae</taxon>
        <taxon>Omphalotaceae</taxon>
        <taxon>Lentinula</taxon>
    </lineage>
</organism>
<evidence type="ECO:0000313" key="2">
    <source>
        <dbReference type="Proteomes" id="UP001163835"/>
    </source>
</evidence>
<dbReference type="EMBL" id="MU795504">
    <property type="protein sequence ID" value="KAJ3805934.1"/>
    <property type="molecule type" value="Genomic_DNA"/>
</dbReference>
<accession>A0ACC1TMZ4</accession>
<comment type="caution">
    <text evidence="1">The sequence shown here is derived from an EMBL/GenBank/DDBJ whole genome shotgun (WGS) entry which is preliminary data.</text>
</comment>
<name>A0ACC1TMZ4_9AGAR</name>